<evidence type="ECO:0000313" key="1">
    <source>
        <dbReference type="EMBL" id="TYS16640.1"/>
    </source>
</evidence>
<dbReference type="Proteomes" id="UP000322267">
    <property type="component" value="Unassembled WGS sequence"/>
</dbReference>
<comment type="caution">
    <text evidence="1">The sequence shown here is derived from an EMBL/GenBank/DDBJ whole genome shotgun (WGS) entry which is preliminary data.</text>
</comment>
<name>A0A5D4NRX2_9BACI</name>
<reference evidence="1 2" key="1">
    <citation type="submission" date="2019-08" db="EMBL/GenBank/DDBJ databases">
        <title>Bacillus genomes from the desert of Cuatro Cienegas, Coahuila.</title>
        <authorList>
            <person name="Olmedo-Alvarez G."/>
        </authorList>
    </citation>
    <scope>NUCLEOTIDE SEQUENCE [LARGE SCALE GENOMIC DNA]</scope>
    <source>
        <strain evidence="1 2">CH34_1T</strain>
    </source>
</reference>
<protein>
    <submittedName>
        <fullName evidence="1">Uncharacterized protein</fullName>
    </submittedName>
</protein>
<sequence>MKYAVSVTDTSRINEIEKSGQELLKKLAEFAVSLKAICSFHMPRGIVFHDLTSATQLYSTIPLPAYTSRDLIHFTPLIETWKDIFITTAKGVNKAEKYYSKLDLNDIAVIAAHEFTHHADFFHSEFEDLDEENMWFEEGMCFYLPRKLILSEEKQAEIMKVESKLIEKYKGDYGEYSLSYFGEAAVEHSDEFQYASAFYDYWRSTLVVETLIERYCQNNVGILINHYKEWVDGERKVNLQKHFIEVFNLSDEEAARMWLINRRPSVHNEQ</sequence>
<organism evidence="1 2">
    <name type="scientific">Rossellomorea vietnamensis</name>
    <dbReference type="NCBI Taxonomy" id="218284"/>
    <lineage>
        <taxon>Bacteria</taxon>
        <taxon>Bacillati</taxon>
        <taxon>Bacillota</taxon>
        <taxon>Bacilli</taxon>
        <taxon>Bacillales</taxon>
        <taxon>Bacillaceae</taxon>
        <taxon>Rossellomorea</taxon>
    </lineage>
</organism>
<accession>A0A5D4NRX2</accession>
<dbReference type="EMBL" id="VTEI01000005">
    <property type="protein sequence ID" value="TYS16640.1"/>
    <property type="molecule type" value="Genomic_DNA"/>
</dbReference>
<dbReference type="RefSeq" id="WP_148939877.1">
    <property type="nucleotide sequence ID" value="NZ_VTEI01000005.1"/>
</dbReference>
<evidence type="ECO:0000313" key="2">
    <source>
        <dbReference type="Proteomes" id="UP000322267"/>
    </source>
</evidence>
<proteinExistence type="predicted"/>
<dbReference type="OrthoDB" id="2354703at2"/>
<gene>
    <name evidence="1" type="ORF">FZC78_11665</name>
</gene>
<dbReference type="AlphaFoldDB" id="A0A5D4NRX2"/>